<reference evidence="2" key="1">
    <citation type="journal article" date="2013" name="New Phytol.">
        <title>Comparative genomic and transcriptomic analyses reveal the hemibiotrophic stage shift of Colletotrichum fungi.</title>
        <authorList>
            <person name="Gan P."/>
            <person name="Ikeda K."/>
            <person name="Irieda H."/>
            <person name="Narusaka M."/>
            <person name="O'Connell R.J."/>
            <person name="Narusaka Y."/>
            <person name="Takano Y."/>
            <person name="Kubo Y."/>
            <person name="Shirasu K."/>
        </authorList>
    </citation>
    <scope>NUCLEOTIDE SEQUENCE [LARGE SCALE GENOMIC DNA]</scope>
    <source>
        <strain evidence="2">104-T / ATCC 96160 / CBS 514.97 / LARS 414 / MAFF 240422</strain>
    </source>
</reference>
<dbReference type="EMBL" id="AMCV02000009">
    <property type="protein sequence ID" value="TDZ22783.1"/>
    <property type="molecule type" value="Genomic_DNA"/>
</dbReference>
<sequence>MICCNSSRTGSVYTIRSVGKRRRRRACLSPRRKRVEPGRESKVLEGISVLWRFQLLSSRCSRSELLCWHSVICWMGNLRYGTYTTADE</sequence>
<name>A0A484FY10_COLOR</name>
<protein>
    <submittedName>
        <fullName evidence="1">Uncharacterized protein</fullName>
    </submittedName>
</protein>
<gene>
    <name evidence="1" type="ORF">Cob_v004425</name>
</gene>
<evidence type="ECO:0000313" key="2">
    <source>
        <dbReference type="Proteomes" id="UP000014480"/>
    </source>
</evidence>
<organism evidence="1 2">
    <name type="scientific">Colletotrichum orbiculare (strain 104-T / ATCC 96160 / CBS 514.97 / LARS 414 / MAFF 240422)</name>
    <name type="common">Cucumber anthracnose fungus</name>
    <name type="synonym">Colletotrichum lagenarium</name>
    <dbReference type="NCBI Taxonomy" id="1213857"/>
    <lineage>
        <taxon>Eukaryota</taxon>
        <taxon>Fungi</taxon>
        <taxon>Dikarya</taxon>
        <taxon>Ascomycota</taxon>
        <taxon>Pezizomycotina</taxon>
        <taxon>Sordariomycetes</taxon>
        <taxon>Hypocreomycetidae</taxon>
        <taxon>Glomerellales</taxon>
        <taxon>Glomerellaceae</taxon>
        <taxon>Colletotrichum</taxon>
        <taxon>Colletotrichum orbiculare species complex</taxon>
    </lineage>
</organism>
<proteinExistence type="predicted"/>
<dbReference type="AlphaFoldDB" id="A0A484FY10"/>
<accession>A0A484FY10</accession>
<dbReference type="Proteomes" id="UP000014480">
    <property type="component" value="Unassembled WGS sequence"/>
</dbReference>
<comment type="caution">
    <text evidence="1">The sequence shown here is derived from an EMBL/GenBank/DDBJ whole genome shotgun (WGS) entry which is preliminary data.</text>
</comment>
<reference evidence="2" key="2">
    <citation type="journal article" date="2019" name="Mol. Plant Microbe Interact.">
        <title>Genome sequence resources for four phytopathogenic fungi from the Colletotrichum orbiculare species complex.</title>
        <authorList>
            <person name="Gan P."/>
            <person name="Tsushima A."/>
            <person name="Narusaka M."/>
            <person name="Narusaka Y."/>
            <person name="Takano Y."/>
            <person name="Kubo Y."/>
            <person name="Shirasu K."/>
        </authorList>
    </citation>
    <scope>GENOME REANNOTATION</scope>
    <source>
        <strain evidence="2">104-T / ATCC 96160 / CBS 514.97 / LARS 414 / MAFF 240422</strain>
    </source>
</reference>
<keyword evidence="2" id="KW-1185">Reference proteome</keyword>
<evidence type="ECO:0000313" key="1">
    <source>
        <dbReference type="EMBL" id="TDZ22783.1"/>
    </source>
</evidence>